<reference evidence="2 3" key="1">
    <citation type="submission" date="2018-06" db="EMBL/GenBank/DDBJ databases">
        <authorList>
            <consortium name="Pathogen Informatics"/>
            <person name="Doyle S."/>
        </authorList>
    </citation>
    <scope>NUCLEOTIDE SEQUENCE [LARGE SCALE GENOMIC DNA]</scope>
    <source>
        <strain evidence="2 3">NCTC12121</strain>
    </source>
</reference>
<dbReference type="AlphaFoldDB" id="A0A376DHU2"/>
<keyword evidence="1" id="KW-1133">Transmembrane helix</keyword>
<evidence type="ECO:0000256" key="1">
    <source>
        <dbReference type="SAM" id="Phobius"/>
    </source>
</evidence>
<feature type="transmembrane region" description="Helical" evidence="1">
    <location>
        <begin position="6"/>
        <end position="28"/>
    </location>
</feature>
<feature type="transmembrane region" description="Helical" evidence="1">
    <location>
        <begin position="153"/>
        <end position="179"/>
    </location>
</feature>
<feature type="transmembrane region" description="Helical" evidence="1">
    <location>
        <begin position="224"/>
        <end position="247"/>
    </location>
</feature>
<dbReference type="InterPro" id="IPR021260">
    <property type="entry name" value="Amj"/>
</dbReference>
<protein>
    <submittedName>
        <fullName evidence="2">Protein of uncharacterized function (DUF2837)</fullName>
    </submittedName>
</protein>
<dbReference type="Pfam" id="PF10997">
    <property type="entry name" value="Amj"/>
    <property type="match status" value="1"/>
</dbReference>
<sequence>MKQLIYYTLIIIPIIYGLIHFLEYSSFLSRVAGIVTGSKVISYTLQQSTFVLTRFGFVAMMPMIGLIVDYQVTKYQYLFMVHSSLLVATLLCLLSYFCRKYIISYFINVIDLYSNNGSLIKSILVGFIKREKTYCEVYSMYKYIRGEKEARKLILISSVVFGTYAIGVYLSFFAALNFYEHRSSIGQLSGLINAFATVLLTFYIEPKISISIDRNDSDAEKKVLCLLIGRLLGVGLLAQIIVALMWFI</sequence>
<accession>A0A376DHU2</accession>
<dbReference type="Proteomes" id="UP000255248">
    <property type="component" value="Unassembled WGS sequence"/>
</dbReference>
<dbReference type="EMBL" id="UFXZ01000001">
    <property type="protein sequence ID" value="STC89752.1"/>
    <property type="molecule type" value="Genomic_DNA"/>
</dbReference>
<name>A0A376DHU2_9GAMM</name>
<proteinExistence type="predicted"/>
<evidence type="ECO:0000313" key="2">
    <source>
        <dbReference type="EMBL" id="STC89752.1"/>
    </source>
</evidence>
<feature type="transmembrane region" description="Helical" evidence="1">
    <location>
        <begin position="77"/>
        <end position="98"/>
    </location>
</feature>
<organism evidence="2 3">
    <name type="scientific">Edwardsiella hoshinae</name>
    <dbReference type="NCBI Taxonomy" id="93378"/>
    <lineage>
        <taxon>Bacteria</taxon>
        <taxon>Pseudomonadati</taxon>
        <taxon>Pseudomonadota</taxon>
        <taxon>Gammaproteobacteria</taxon>
        <taxon>Enterobacterales</taxon>
        <taxon>Hafniaceae</taxon>
        <taxon>Edwardsiella</taxon>
    </lineage>
</organism>
<gene>
    <name evidence="2" type="ORF">NCTC12121_02322</name>
</gene>
<feature type="transmembrane region" description="Helical" evidence="1">
    <location>
        <begin position="185"/>
        <end position="204"/>
    </location>
</feature>
<evidence type="ECO:0000313" key="3">
    <source>
        <dbReference type="Proteomes" id="UP000255248"/>
    </source>
</evidence>
<feature type="transmembrane region" description="Helical" evidence="1">
    <location>
        <begin position="49"/>
        <end position="71"/>
    </location>
</feature>
<keyword evidence="1" id="KW-0812">Transmembrane</keyword>
<keyword evidence="1" id="KW-0472">Membrane</keyword>